<accession>A0AA38GCX2</accession>
<reference evidence="1 2" key="1">
    <citation type="journal article" date="2021" name="Nat. Plants">
        <title>The Taxus genome provides insights into paclitaxel biosynthesis.</title>
        <authorList>
            <person name="Xiong X."/>
            <person name="Gou J."/>
            <person name="Liao Q."/>
            <person name="Li Y."/>
            <person name="Zhou Q."/>
            <person name="Bi G."/>
            <person name="Li C."/>
            <person name="Du R."/>
            <person name="Wang X."/>
            <person name="Sun T."/>
            <person name="Guo L."/>
            <person name="Liang H."/>
            <person name="Lu P."/>
            <person name="Wu Y."/>
            <person name="Zhang Z."/>
            <person name="Ro D.K."/>
            <person name="Shang Y."/>
            <person name="Huang S."/>
            <person name="Yan J."/>
        </authorList>
    </citation>
    <scope>NUCLEOTIDE SEQUENCE [LARGE SCALE GENOMIC DNA]</scope>
    <source>
        <strain evidence="1">Ta-2019</strain>
    </source>
</reference>
<dbReference type="AlphaFoldDB" id="A0AA38GCX2"/>
<keyword evidence="2" id="KW-1185">Reference proteome</keyword>
<organism evidence="1 2">
    <name type="scientific">Taxus chinensis</name>
    <name type="common">Chinese yew</name>
    <name type="synonym">Taxus wallichiana var. chinensis</name>
    <dbReference type="NCBI Taxonomy" id="29808"/>
    <lineage>
        <taxon>Eukaryota</taxon>
        <taxon>Viridiplantae</taxon>
        <taxon>Streptophyta</taxon>
        <taxon>Embryophyta</taxon>
        <taxon>Tracheophyta</taxon>
        <taxon>Spermatophyta</taxon>
        <taxon>Pinopsida</taxon>
        <taxon>Pinidae</taxon>
        <taxon>Conifers II</taxon>
        <taxon>Cupressales</taxon>
        <taxon>Taxaceae</taxon>
        <taxon>Taxus</taxon>
    </lineage>
</organism>
<evidence type="ECO:0000313" key="1">
    <source>
        <dbReference type="EMBL" id="KAH9319082.1"/>
    </source>
</evidence>
<evidence type="ECO:0000313" key="2">
    <source>
        <dbReference type="Proteomes" id="UP000824469"/>
    </source>
</evidence>
<name>A0AA38GCX2_TAXCH</name>
<feature type="non-terminal residue" evidence="1">
    <location>
        <position position="1"/>
    </location>
</feature>
<feature type="non-terminal residue" evidence="1">
    <location>
        <position position="71"/>
    </location>
</feature>
<sequence length="71" mass="7447">GSMVSMWVARMDDVSEVDAEVELMDWEADGLAMEVVAAVGMEEACMVEVETVLVSGGVGEVVGVVEVDALI</sequence>
<protein>
    <submittedName>
        <fullName evidence="1">Uncharacterized protein</fullName>
    </submittedName>
</protein>
<comment type="caution">
    <text evidence="1">The sequence shown here is derived from an EMBL/GenBank/DDBJ whole genome shotgun (WGS) entry which is preliminary data.</text>
</comment>
<dbReference type="EMBL" id="JAHRHJ020000004">
    <property type="protein sequence ID" value="KAH9319082.1"/>
    <property type="molecule type" value="Genomic_DNA"/>
</dbReference>
<gene>
    <name evidence="1" type="ORF">KI387_020851</name>
</gene>
<dbReference type="Proteomes" id="UP000824469">
    <property type="component" value="Unassembled WGS sequence"/>
</dbReference>
<proteinExistence type="predicted"/>